<dbReference type="EMBL" id="ML987189">
    <property type="protein sequence ID" value="KAF2256875.1"/>
    <property type="molecule type" value="Genomic_DNA"/>
</dbReference>
<evidence type="ECO:0000313" key="3">
    <source>
        <dbReference type="Proteomes" id="UP000800094"/>
    </source>
</evidence>
<evidence type="ECO:0000313" key="2">
    <source>
        <dbReference type="EMBL" id="KAF2256875.1"/>
    </source>
</evidence>
<feature type="region of interest" description="Disordered" evidence="1">
    <location>
        <begin position="295"/>
        <end position="329"/>
    </location>
</feature>
<dbReference type="GeneID" id="54579741"/>
<sequence>MASAVTHWNSDAYSTRETRQGQARLDFERAQNQAHLDQVLNNLRTRIRNYTKKKEAVNSPAEPQVPLQAPQQLLEEGFPFPIQNMDPVQQTSPSNHVSYISQDLDLDPATWNQTGAYLSTRRYAICLVNDTYRFSFAASTNALVEPSPLPRAHGSSLLARHRFSNHGAWAPFAPVYRAERDGDEGSEHEVVVYTESRVVVEKFWGRYGMRRVRGYWRRVKDGVKGEWNAVVERYAARLGRAVGCVDDASRRLVRAPLRSRAQLAKPSFVVKQPRWKPDSEMAEAANMAGNILSRLGKRKRASSPTPSKASHTRSLHQLYKPAPPLPERGSKRYFQILPRGCSRSHILTHKLEPIMEDVSASTSRPLSSSSWSSAASTFLEQPAPGWHFQYYLPHISNSSADFYTSQDWVAYDMREASEQVETETLIAGDLDLPFIHEDDFNYYPATADELSCASGFSTDTDESLLAGRRLKRTKLAKKKEWEEFWLERAFVRMMAKLRLRK</sequence>
<reference evidence="2" key="1">
    <citation type="journal article" date="2020" name="Stud. Mycol.">
        <title>101 Dothideomycetes genomes: a test case for predicting lifestyles and emergence of pathogens.</title>
        <authorList>
            <person name="Haridas S."/>
            <person name="Albert R."/>
            <person name="Binder M."/>
            <person name="Bloem J."/>
            <person name="Labutti K."/>
            <person name="Salamov A."/>
            <person name="Andreopoulos B."/>
            <person name="Baker S."/>
            <person name="Barry K."/>
            <person name="Bills G."/>
            <person name="Bluhm B."/>
            <person name="Cannon C."/>
            <person name="Castanera R."/>
            <person name="Culley D."/>
            <person name="Daum C."/>
            <person name="Ezra D."/>
            <person name="Gonzalez J."/>
            <person name="Henrissat B."/>
            <person name="Kuo A."/>
            <person name="Liang C."/>
            <person name="Lipzen A."/>
            <person name="Lutzoni F."/>
            <person name="Magnuson J."/>
            <person name="Mondo S."/>
            <person name="Nolan M."/>
            <person name="Ohm R."/>
            <person name="Pangilinan J."/>
            <person name="Park H.-J."/>
            <person name="Ramirez L."/>
            <person name="Alfaro M."/>
            <person name="Sun H."/>
            <person name="Tritt A."/>
            <person name="Yoshinaga Y."/>
            <person name="Zwiers L.-H."/>
            <person name="Turgeon B."/>
            <person name="Goodwin S."/>
            <person name="Spatafora J."/>
            <person name="Crous P."/>
            <person name="Grigoriev I."/>
        </authorList>
    </citation>
    <scope>NUCLEOTIDE SEQUENCE</scope>
    <source>
        <strain evidence="2">CBS 122368</strain>
    </source>
</reference>
<dbReference type="RefSeq" id="XP_033691879.1">
    <property type="nucleotide sequence ID" value="XM_033826411.1"/>
</dbReference>
<protein>
    <submittedName>
        <fullName evidence="2">Uncharacterized protein</fullName>
    </submittedName>
</protein>
<dbReference type="Proteomes" id="UP000800094">
    <property type="component" value="Unassembled WGS sequence"/>
</dbReference>
<organism evidence="2 3">
    <name type="scientific">Trematosphaeria pertusa</name>
    <dbReference type="NCBI Taxonomy" id="390896"/>
    <lineage>
        <taxon>Eukaryota</taxon>
        <taxon>Fungi</taxon>
        <taxon>Dikarya</taxon>
        <taxon>Ascomycota</taxon>
        <taxon>Pezizomycotina</taxon>
        <taxon>Dothideomycetes</taxon>
        <taxon>Pleosporomycetidae</taxon>
        <taxon>Pleosporales</taxon>
        <taxon>Massarineae</taxon>
        <taxon>Trematosphaeriaceae</taxon>
        <taxon>Trematosphaeria</taxon>
    </lineage>
</organism>
<name>A0A6A6J201_9PLEO</name>
<dbReference type="OrthoDB" id="3801346at2759"/>
<evidence type="ECO:0000256" key="1">
    <source>
        <dbReference type="SAM" id="MobiDB-lite"/>
    </source>
</evidence>
<gene>
    <name evidence="2" type="ORF">BU26DRAFT_499486</name>
</gene>
<dbReference type="AlphaFoldDB" id="A0A6A6J201"/>
<keyword evidence="3" id="KW-1185">Reference proteome</keyword>
<proteinExistence type="predicted"/>
<accession>A0A6A6J201</accession>